<dbReference type="EMBL" id="BTSX01000003">
    <property type="protein sequence ID" value="GMS91159.1"/>
    <property type="molecule type" value="Genomic_DNA"/>
</dbReference>
<evidence type="ECO:0000313" key="4">
    <source>
        <dbReference type="EMBL" id="GMS91159.1"/>
    </source>
</evidence>
<dbReference type="GO" id="GO:0008094">
    <property type="term" value="F:ATP-dependent activity, acting on DNA"/>
    <property type="evidence" value="ECO:0007669"/>
    <property type="project" value="TreeGrafter"/>
</dbReference>
<reference evidence="4" key="1">
    <citation type="submission" date="2023-10" db="EMBL/GenBank/DDBJ databases">
        <title>Genome assembly of Pristionchus species.</title>
        <authorList>
            <person name="Yoshida K."/>
            <person name="Sommer R.J."/>
        </authorList>
    </citation>
    <scope>NUCLEOTIDE SEQUENCE</scope>
    <source>
        <strain evidence="4">RS0144</strain>
    </source>
</reference>
<dbReference type="AlphaFoldDB" id="A0AAV5T775"/>
<organism evidence="4 5">
    <name type="scientific">Pristionchus entomophagus</name>
    <dbReference type="NCBI Taxonomy" id="358040"/>
    <lineage>
        <taxon>Eukaryota</taxon>
        <taxon>Metazoa</taxon>
        <taxon>Ecdysozoa</taxon>
        <taxon>Nematoda</taxon>
        <taxon>Chromadorea</taxon>
        <taxon>Rhabditida</taxon>
        <taxon>Rhabditina</taxon>
        <taxon>Diplogasteromorpha</taxon>
        <taxon>Diplogasteroidea</taxon>
        <taxon>Neodiplogasteridae</taxon>
        <taxon>Pristionchus</taxon>
    </lineage>
</organism>
<evidence type="ECO:0000256" key="2">
    <source>
        <dbReference type="ARBA" id="ARBA00023242"/>
    </source>
</evidence>
<dbReference type="GO" id="GO:0033063">
    <property type="term" value="C:Rad51B-Rad51C-Rad51D-XRCC2 complex"/>
    <property type="evidence" value="ECO:0007669"/>
    <property type="project" value="TreeGrafter"/>
</dbReference>
<dbReference type="GO" id="GO:0007131">
    <property type="term" value="P:reciprocal meiotic recombination"/>
    <property type="evidence" value="ECO:0007669"/>
    <property type="project" value="TreeGrafter"/>
</dbReference>
<evidence type="ECO:0000313" key="5">
    <source>
        <dbReference type="Proteomes" id="UP001432027"/>
    </source>
</evidence>
<dbReference type="GO" id="GO:0003697">
    <property type="term" value="F:single-stranded DNA binding"/>
    <property type="evidence" value="ECO:0007669"/>
    <property type="project" value="TreeGrafter"/>
</dbReference>
<feature type="domain" description="AAA+ ATPase" evidence="3">
    <location>
        <begin position="38"/>
        <end position="217"/>
    </location>
</feature>
<dbReference type="GO" id="GO:0000723">
    <property type="term" value="P:telomere maintenance"/>
    <property type="evidence" value="ECO:0007669"/>
    <property type="project" value="TreeGrafter"/>
</dbReference>
<name>A0AAV5T775_9BILA</name>
<keyword evidence="2" id="KW-0539">Nucleus</keyword>
<dbReference type="GO" id="GO:0000724">
    <property type="term" value="P:double-strand break repair via homologous recombination"/>
    <property type="evidence" value="ECO:0007669"/>
    <property type="project" value="TreeGrafter"/>
</dbReference>
<evidence type="ECO:0000256" key="1">
    <source>
        <dbReference type="ARBA" id="ARBA00004123"/>
    </source>
</evidence>
<dbReference type="SMART" id="SM00382">
    <property type="entry name" value="AAA"/>
    <property type="match status" value="1"/>
</dbReference>
<dbReference type="InterPro" id="IPR051988">
    <property type="entry name" value="HRR_RAD51_Paralog"/>
</dbReference>
<keyword evidence="5" id="KW-1185">Reference proteome</keyword>
<sequence>MSFRSETGLEALIRLGCPLSLSVGEAQLDSLLKPLLIPLKTVEICGDPGTGKSMLCYTLAVEALASRKDAVIFWLDSNGTFRGHKLMEIYRTRRSAEEDVDGTNILSRVFVWHVYNDDELTRALQAAIVIGEDETKAVPVSAIFVDTIAGALEETSWSLKKGGRARQESIVRLMMQLKRLLGTTVVTTNRVVTGADGVIKAALGAYWNQTIAHRLILYKTPSGVFEMRHFPNERVTNDTVVRYTLGDYGISDD</sequence>
<dbReference type="InterPro" id="IPR027417">
    <property type="entry name" value="P-loop_NTPase"/>
</dbReference>
<dbReference type="GO" id="GO:0005815">
    <property type="term" value="C:microtubule organizing center"/>
    <property type="evidence" value="ECO:0007669"/>
    <property type="project" value="TreeGrafter"/>
</dbReference>
<dbReference type="InterPro" id="IPR013632">
    <property type="entry name" value="Rad51_C"/>
</dbReference>
<comment type="caution">
    <text evidence="4">The sequence shown here is derived from an EMBL/GenBank/DDBJ whole genome shotgun (WGS) entry which is preliminary data.</text>
</comment>
<evidence type="ECO:0000259" key="3">
    <source>
        <dbReference type="SMART" id="SM00382"/>
    </source>
</evidence>
<dbReference type="GO" id="GO:0042148">
    <property type="term" value="P:DNA strand invasion"/>
    <property type="evidence" value="ECO:0007669"/>
    <property type="project" value="TreeGrafter"/>
</dbReference>
<proteinExistence type="predicted"/>
<protein>
    <recommendedName>
        <fullName evidence="3">AAA+ ATPase domain-containing protein</fullName>
    </recommendedName>
</protein>
<dbReference type="GO" id="GO:0000400">
    <property type="term" value="F:four-way junction DNA binding"/>
    <property type="evidence" value="ECO:0007669"/>
    <property type="project" value="TreeGrafter"/>
</dbReference>
<dbReference type="PANTHER" id="PTHR46457:SF1">
    <property type="entry name" value="DNA REPAIR PROTEIN RAD51 HOMOLOG 4"/>
    <property type="match status" value="1"/>
</dbReference>
<dbReference type="PANTHER" id="PTHR46457">
    <property type="entry name" value="DNA REPAIR PROTEIN RAD51 HOMOLOG 4"/>
    <property type="match status" value="1"/>
</dbReference>
<dbReference type="SUPFAM" id="SSF52540">
    <property type="entry name" value="P-loop containing nucleoside triphosphate hydrolases"/>
    <property type="match status" value="1"/>
</dbReference>
<dbReference type="Pfam" id="PF08423">
    <property type="entry name" value="Rad51"/>
    <property type="match status" value="1"/>
</dbReference>
<gene>
    <name evidence="4" type="ORF">PENTCL1PPCAC_13334</name>
</gene>
<dbReference type="Gene3D" id="3.40.50.300">
    <property type="entry name" value="P-loop containing nucleotide triphosphate hydrolases"/>
    <property type="match status" value="1"/>
</dbReference>
<dbReference type="InterPro" id="IPR003593">
    <property type="entry name" value="AAA+_ATPase"/>
</dbReference>
<dbReference type="GO" id="GO:0005657">
    <property type="term" value="C:replication fork"/>
    <property type="evidence" value="ECO:0007669"/>
    <property type="project" value="TreeGrafter"/>
</dbReference>
<dbReference type="Proteomes" id="UP001432027">
    <property type="component" value="Unassembled WGS sequence"/>
</dbReference>
<comment type="subcellular location">
    <subcellularLocation>
        <location evidence="1">Nucleus</location>
    </subcellularLocation>
</comment>
<accession>A0AAV5T775</accession>